<dbReference type="InParanoid" id="K5XLT8"/>
<dbReference type="AlphaFoldDB" id="K5XLT8"/>
<reference evidence="2" key="1">
    <citation type="journal article" date="2012" name="Proc. Natl. Acad. Sci. U.S.A.">
        <title>Genome sequence of the button mushroom Agaricus bisporus reveals mechanisms governing adaptation to a humic-rich ecological niche.</title>
        <authorList>
            <person name="Morin E."/>
            <person name="Kohler A."/>
            <person name="Baker A.R."/>
            <person name="Foulongne-Oriol M."/>
            <person name="Lombard V."/>
            <person name="Nagy L.G."/>
            <person name="Ohm R.A."/>
            <person name="Patyshakuliyeva A."/>
            <person name="Brun A."/>
            <person name="Aerts A.L."/>
            <person name="Bailey A.M."/>
            <person name="Billette C."/>
            <person name="Coutinho P.M."/>
            <person name="Deakin G."/>
            <person name="Doddapaneni H."/>
            <person name="Floudas D."/>
            <person name="Grimwood J."/>
            <person name="Hilden K."/>
            <person name="Kuees U."/>
            <person name="LaButti K.M."/>
            <person name="Lapidus A."/>
            <person name="Lindquist E.A."/>
            <person name="Lucas S.M."/>
            <person name="Murat C."/>
            <person name="Riley R.W."/>
            <person name="Salamov A.A."/>
            <person name="Schmutz J."/>
            <person name="Subramanian V."/>
            <person name="Woesten H.A.B."/>
            <person name="Xu J."/>
            <person name="Eastwood D.C."/>
            <person name="Foster G.D."/>
            <person name="Sonnenberg A.S."/>
            <person name="Cullen D."/>
            <person name="de Vries R.P."/>
            <person name="Lundell T."/>
            <person name="Hibbett D.S."/>
            <person name="Henrissat B."/>
            <person name="Burton K.S."/>
            <person name="Kerrigan R.W."/>
            <person name="Challen M.P."/>
            <person name="Grigoriev I.V."/>
            <person name="Martin F."/>
        </authorList>
    </citation>
    <scope>NUCLEOTIDE SEQUENCE [LARGE SCALE GENOMIC DNA]</scope>
    <source>
        <strain evidence="2">JB137-S8 / ATCC MYA-4627 / FGSC 10392</strain>
    </source>
</reference>
<dbReference type="EMBL" id="JH971385">
    <property type="protein sequence ID" value="EKM84397.1"/>
    <property type="molecule type" value="Genomic_DNA"/>
</dbReference>
<dbReference type="RefSeq" id="XP_007325987.1">
    <property type="nucleotide sequence ID" value="XM_007325925.1"/>
</dbReference>
<organism evidence="1 2">
    <name type="scientific">Agaricus bisporus var. burnettii (strain JB137-S8 / ATCC MYA-4627 / FGSC 10392)</name>
    <name type="common">White button mushroom</name>
    <dbReference type="NCBI Taxonomy" id="597362"/>
    <lineage>
        <taxon>Eukaryota</taxon>
        <taxon>Fungi</taxon>
        <taxon>Dikarya</taxon>
        <taxon>Basidiomycota</taxon>
        <taxon>Agaricomycotina</taxon>
        <taxon>Agaricomycetes</taxon>
        <taxon>Agaricomycetidae</taxon>
        <taxon>Agaricales</taxon>
        <taxon>Agaricineae</taxon>
        <taxon>Agaricaceae</taxon>
        <taxon>Agaricus</taxon>
    </lineage>
</organism>
<dbReference type="HOGENOM" id="CLU_3031798_0_0_1"/>
<sequence length="55" mass="6555">MLRSRMSAPKRRLTMQLNEVDLGWLEKVEQGLLEFKQSGHQVKLLRDKYRIVVQT</sequence>
<dbReference type="Proteomes" id="UP000008493">
    <property type="component" value="Unassembled WGS sequence"/>
</dbReference>
<evidence type="ECO:0000313" key="2">
    <source>
        <dbReference type="Proteomes" id="UP000008493"/>
    </source>
</evidence>
<dbReference type="GeneID" id="18823107"/>
<evidence type="ECO:0000313" key="1">
    <source>
        <dbReference type="EMBL" id="EKM84397.1"/>
    </source>
</evidence>
<dbReference type="KEGG" id="abp:AGABI1DRAFT110919"/>
<name>K5XLT8_AGABU</name>
<gene>
    <name evidence="1" type="ORF">AGABI1DRAFT_110919</name>
</gene>
<proteinExistence type="predicted"/>
<keyword evidence="2" id="KW-1185">Reference proteome</keyword>
<protein>
    <submittedName>
        <fullName evidence="1">Uncharacterized protein</fullName>
    </submittedName>
</protein>
<accession>K5XLT8</accession>